<dbReference type="PROSITE" id="PS51766">
    <property type="entry name" value="DOCKERIN"/>
    <property type="match status" value="1"/>
</dbReference>
<name>A0AB36TJT7_ACETH</name>
<comment type="caution">
    <text evidence="3">The sequence shown here is derived from an EMBL/GenBank/DDBJ whole genome shotgun (WGS) entry which is preliminary data.</text>
</comment>
<dbReference type="SUPFAM" id="SSF63446">
    <property type="entry name" value="Type I dockerin domain"/>
    <property type="match status" value="1"/>
</dbReference>
<evidence type="ECO:0000313" key="4">
    <source>
        <dbReference type="Proteomes" id="UP000223596"/>
    </source>
</evidence>
<evidence type="ECO:0000256" key="1">
    <source>
        <dbReference type="SAM" id="SignalP"/>
    </source>
</evidence>
<dbReference type="PROSITE" id="PS00018">
    <property type="entry name" value="EF_HAND_1"/>
    <property type="match status" value="1"/>
</dbReference>
<reference evidence="3 4" key="1">
    <citation type="submission" date="2017-09" db="EMBL/GenBank/DDBJ databases">
        <title>Evaluation of Pacific Biosciences Sequencing Technology to Finishing C. thermocellum Genome Sequences.</title>
        <authorList>
            <person name="Brown S."/>
        </authorList>
    </citation>
    <scope>NUCLEOTIDE SEQUENCE [LARGE SCALE GENOMIC DNA]</scope>
    <source>
        <strain evidence="3 4">AD2</strain>
    </source>
</reference>
<dbReference type="Gene3D" id="2.60.40.1080">
    <property type="match status" value="2"/>
</dbReference>
<dbReference type="EMBL" id="PDBW01000001">
    <property type="protein sequence ID" value="PFH03770.1"/>
    <property type="molecule type" value="Genomic_DNA"/>
</dbReference>
<dbReference type="RefSeq" id="WP_003515825.1">
    <property type="nucleotide sequence ID" value="NZ_CP013828.1"/>
</dbReference>
<dbReference type="InterPro" id="IPR013783">
    <property type="entry name" value="Ig-like_fold"/>
</dbReference>
<protein>
    <recommendedName>
        <fullName evidence="2">Dockerin domain-containing protein</fullName>
    </recommendedName>
</protein>
<dbReference type="InterPro" id="IPR008964">
    <property type="entry name" value="Invasin/intimin_cell_adhesion"/>
</dbReference>
<dbReference type="InterPro" id="IPR003343">
    <property type="entry name" value="Big_2"/>
</dbReference>
<dbReference type="Pfam" id="PF00404">
    <property type="entry name" value="Dockerin_1"/>
    <property type="match status" value="1"/>
</dbReference>
<dbReference type="PROSITE" id="PS00448">
    <property type="entry name" value="CLOS_CELLULOSOME_RPT"/>
    <property type="match status" value="1"/>
</dbReference>
<evidence type="ECO:0000313" key="3">
    <source>
        <dbReference type="EMBL" id="PFH03770.1"/>
    </source>
</evidence>
<dbReference type="SUPFAM" id="SSF89372">
    <property type="entry name" value="Fucose-specific lectin"/>
    <property type="match status" value="1"/>
</dbReference>
<gene>
    <name evidence="3" type="ORF">M972_112584</name>
</gene>
<organism evidence="3 4">
    <name type="scientific">Acetivibrio thermocellus AD2</name>
    <dbReference type="NCBI Taxonomy" id="1138384"/>
    <lineage>
        <taxon>Bacteria</taxon>
        <taxon>Bacillati</taxon>
        <taxon>Bacillota</taxon>
        <taxon>Clostridia</taxon>
        <taxon>Eubacteriales</taxon>
        <taxon>Oscillospiraceae</taxon>
        <taxon>Acetivibrio</taxon>
    </lineage>
</organism>
<dbReference type="GO" id="GO:0000272">
    <property type="term" value="P:polysaccharide catabolic process"/>
    <property type="evidence" value="ECO:0007669"/>
    <property type="project" value="InterPro"/>
</dbReference>
<dbReference type="CDD" id="cd14254">
    <property type="entry name" value="Dockerin_II"/>
    <property type="match status" value="1"/>
</dbReference>
<dbReference type="InterPro" id="IPR016134">
    <property type="entry name" value="Dockerin_dom"/>
</dbReference>
<sequence>MKKKSFISAALIVFLFLSFCLETPNIGAVSAQNAFEDPFVHLINSHLENCETSHEEICDSTGNEGCEVSHEEICDCTGNESCEAGHEEISDSDEHKACKAGHEACSCKCTSDSDKDNTISNLDMNDIEPVGNALFVEKNEENLSNIVTYASLSSVVLAASCSHQFNGSYTVTKEPTCTTTGTKVGKCTKCGAIVSTVTIPALGHSYGSWTVTKAATCTTDGSQKRTCSRCKNVETQTIKATGHTFNGSYTVTKEATCTTTGTKVGKCTKCGATVSTVTIPALGHSYGSWTVTKAATCTTDGSQKRTCSRCKNVETQTIKATGHTFNGSYTVTKEATCTTAGTKVGKCTKCGTTVSTVEIPALGHSYGSWTVTKAATCTTAGTEKRTCTRSGCTASETRSISATGHTFNGSYTVTKEATCTTAGTKVGKCTKCGTTVSTVEIPALGHSYGSWTVTKAATCTTAGTEKRTCTRSGCTASETRSISATGHTFNGSYTTIKEPTCTTTGTKVGKCTKCGEVVSSVEIKELGHDFGSWKTIKQATCTEKGLREGTCSRCSVRKTEEISPTGHQFNGSFTTVKEPTCTEEGLKVGKCTKCGEVVTTAPIPALGGAHQFNGSFTTVKEPTCTEKGLKEGRCTRCGATVTTTPIPELGHDFGSWKTIKEATCTEKGLREGTCSRCSVRKTEEISPTGHQFNGSFTTVKKPTCTEEGVREGRCTKCGEVVATAPIPALGGDHQFNGSFTTVKEPTCTEKGLKEGRCTRCGATVTTAPIPELGHDFGSWKTIKEATCTEKGLREGTCSRCSVRKTEEISPTGHQFNGSFTTVKKPTCTEEGVREGRCTKCGEVVATAPIPALGGDHQFNGSFTTVKEPTCTEKGLKEGRCTRCGATVTTAPIPELGHDFGSWKTIKEATCTEKGLREGTCSRCSVRKTEEISPTGHQFNGSFTTVKEPTCTEEGLKVGKCTKCGEEVATAPIPALGGAHQFNGSFTTVKKPTCTDPGLAEGRCSRCKTVVATKEIPPLGGSHQFNGSYKIIKEATCTEEGLKEGRCTKCGTVISTSVIPPQHKFSKITITPDRITLGGSNATESPIYVKVVCSKCNTTVDVTSKAKFSSSNSNVASVVNGYVKSGTQFGTATITADYDGMKAVCSVQVKPAGGEKLRALCITPKEDTIAEFNKWGSQVKVMAVYDDYEVDITDYVLFTSGDRNIAYVDEYYGNKYIKSGTKKGTTLITASYEGKKDTCTVKVDMAYEVEEMPFKLGKETNILVPEDLPVIGGTEVEFSFDHIPGMVKYGEKDFRIAIGIEDKESLDKKWDNFVKYFEDAKNSKASAKELRNRMKKLGSKKGSFSIKDDWEPEVEAYGYIEGVFINGIPVATRGSFAVIVEAEYRGQKQYFIGPVPVYFEIAGGLEMELISDILRVDFETGRIMLNSELKVTPRFELGAGVGLVKVLTVGGSGEAELEFLIITGSEDYLKVTLTGSLKLKVSSYFFSAEKEIAKGTWVLYESKPRLRMASPNINAQFDLYNADEYKMMPRDYIERPSEWLGNRRLMRSMATGFTNKELKVLGTNIYPDAQPQLVNLEDKQVLVWIADNPDRTSANRTMLVYSVYDKNSGIWSEPVAVDDDGTADFYPQLAVDGNDLYVVWQNSNKTFAEDVTLEEVVASSEIAVSKFDEVTGTFGAAVRLTENDVVDMLPQIIVSDGNAYIVWFTNNKNDVFGVDGENSIYYCELKDNEWSSPELLSEGLNAIVSISAGFIEGSFAVAYALDGDDMLETIDDMEIYIVKPGDKDIRITDNDTMDSAPVFSSFNGEGALYWYNEGNILYITQIGAEPNRVFSESKPGLKDNFKVVEGSNGETAIIWTNTAKGSSTIFTAIYDEDRAAWSDVVKLSDVTGQVQSPDGVFDDEGNFSIAFSRLSLLEDGNEQADLCIIKVVPSYNLSIDSVNFDHSKVIPGTQLAIDVEVTNNGEIGVEELVVDILDGDEIINSEAVQISLKPGESKTATVLMNLPDTIAKKAYSIRVSTVEGEEYNTDDNVKQFTIGYTDISLQLEIYSEGDIEYVTANIINLSHVPTGATLKVTKGSEDGEVIDTKVIDSTDDIVKYEYQFDKKILCADKETEILYFTVVADEEEIYTSDNTRTLVLSVNNDSTDKTTVSGYISVDFDYPPESESKIKSGFNVKVAGTELSTKTDEKGYFEISGIPGDMREFTLEISKRNYLKRNVTVNGTGKLVVSTEDNPLILWAGDVERKGVQDNAINMVDVMEISKVFGTRAGDEEYVAELDLNMDGAINLFDIAIVIRHFNALPSRY</sequence>
<dbReference type="SUPFAM" id="SSF49373">
    <property type="entry name" value="Invasin/intimin cell-adhesion fragments"/>
    <property type="match status" value="1"/>
</dbReference>
<keyword evidence="1" id="KW-0732">Signal</keyword>
<accession>A0AB36TJT7</accession>
<proteinExistence type="predicted"/>
<feature type="chain" id="PRO_5044192134" description="Dockerin domain-containing protein" evidence="1">
    <location>
        <begin position="23"/>
        <end position="2300"/>
    </location>
</feature>
<evidence type="ECO:0000259" key="2">
    <source>
        <dbReference type="PROSITE" id="PS51766"/>
    </source>
</evidence>
<dbReference type="SMART" id="SM00635">
    <property type="entry name" value="BID_2"/>
    <property type="match status" value="2"/>
</dbReference>
<dbReference type="Gene3D" id="2.60.40.4130">
    <property type="match status" value="1"/>
</dbReference>
<dbReference type="InterPro" id="IPR002105">
    <property type="entry name" value="Dockerin_1_rpt"/>
</dbReference>
<dbReference type="InterPro" id="IPR008969">
    <property type="entry name" value="CarboxyPept-like_regulatory"/>
</dbReference>
<feature type="domain" description="Dockerin" evidence="2">
    <location>
        <begin position="2231"/>
        <end position="2300"/>
    </location>
</feature>
<feature type="signal peptide" evidence="1">
    <location>
        <begin position="1"/>
        <end position="22"/>
    </location>
</feature>
<dbReference type="Gene3D" id="2.60.40.10">
    <property type="entry name" value="Immunoglobulins"/>
    <property type="match status" value="1"/>
</dbReference>
<dbReference type="InterPro" id="IPR036439">
    <property type="entry name" value="Dockerin_dom_sf"/>
</dbReference>
<dbReference type="InterPro" id="IPR018247">
    <property type="entry name" value="EF_Hand_1_Ca_BS"/>
</dbReference>
<dbReference type="SUPFAM" id="SSF49464">
    <property type="entry name" value="Carboxypeptidase regulatory domain-like"/>
    <property type="match status" value="1"/>
</dbReference>
<dbReference type="GO" id="GO:0004553">
    <property type="term" value="F:hydrolase activity, hydrolyzing O-glycosyl compounds"/>
    <property type="evidence" value="ECO:0007669"/>
    <property type="project" value="InterPro"/>
</dbReference>
<dbReference type="Proteomes" id="UP000223596">
    <property type="component" value="Unassembled WGS sequence"/>
</dbReference>